<organism evidence="2 3">
    <name type="scientific">Trapa incisa</name>
    <dbReference type="NCBI Taxonomy" id="236973"/>
    <lineage>
        <taxon>Eukaryota</taxon>
        <taxon>Viridiplantae</taxon>
        <taxon>Streptophyta</taxon>
        <taxon>Embryophyta</taxon>
        <taxon>Tracheophyta</taxon>
        <taxon>Spermatophyta</taxon>
        <taxon>Magnoliopsida</taxon>
        <taxon>eudicotyledons</taxon>
        <taxon>Gunneridae</taxon>
        <taxon>Pentapetalae</taxon>
        <taxon>rosids</taxon>
        <taxon>malvids</taxon>
        <taxon>Myrtales</taxon>
        <taxon>Lythraceae</taxon>
        <taxon>Trapa</taxon>
    </lineage>
</organism>
<evidence type="ECO:0000313" key="2">
    <source>
        <dbReference type="EMBL" id="KAK4766777.1"/>
    </source>
</evidence>
<comment type="caution">
    <text evidence="2">The sequence shown here is derived from an EMBL/GenBank/DDBJ whole genome shotgun (WGS) entry which is preliminary data.</text>
</comment>
<dbReference type="EMBL" id="JAXIOK010000007">
    <property type="protein sequence ID" value="KAK4766777.1"/>
    <property type="molecule type" value="Genomic_DNA"/>
</dbReference>
<evidence type="ECO:0008006" key="4">
    <source>
        <dbReference type="Google" id="ProtNLM"/>
    </source>
</evidence>
<reference evidence="2 3" key="1">
    <citation type="journal article" date="2023" name="Hortic Res">
        <title>Pangenome of water caltrop reveals structural variations and asymmetric subgenome divergence after allopolyploidization.</title>
        <authorList>
            <person name="Zhang X."/>
            <person name="Chen Y."/>
            <person name="Wang L."/>
            <person name="Yuan Y."/>
            <person name="Fang M."/>
            <person name="Shi L."/>
            <person name="Lu R."/>
            <person name="Comes H.P."/>
            <person name="Ma Y."/>
            <person name="Chen Y."/>
            <person name="Huang G."/>
            <person name="Zhou Y."/>
            <person name="Zheng Z."/>
            <person name="Qiu Y."/>
        </authorList>
    </citation>
    <scope>NUCLEOTIDE SEQUENCE [LARGE SCALE GENOMIC DNA]</scope>
    <source>
        <tissue evidence="2">Roots</tissue>
    </source>
</reference>
<accession>A0AAN7KPR1</accession>
<dbReference type="GO" id="GO:0005634">
    <property type="term" value="C:nucleus"/>
    <property type="evidence" value="ECO:0007669"/>
    <property type="project" value="InterPro"/>
</dbReference>
<name>A0AAN7KPR1_9MYRT</name>
<evidence type="ECO:0000256" key="1">
    <source>
        <dbReference type="SAM" id="MobiDB-lite"/>
    </source>
</evidence>
<dbReference type="PANTHER" id="PTHR35119:SF1">
    <property type="entry name" value="PROTEIN POLYCHOME"/>
    <property type="match status" value="1"/>
</dbReference>
<evidence type="ECO:0000313" key="3">
    <source>
        <dbReference type="Proteomes" id="UP001345219"/>
    </source>
</evidence>
<dbReference type="AlphaFoldDB" id="A0AAN7KPR1"/>
<dbReference type="Proteomes" id="UP001345219">
    <property type="component" value="Chromosome 7"/>
</dbReference>
<dbReference type="GO" id="GO:0051783">
    <property type="term" value="P:regulation of nuclear division"/>
    <property type="evidence" value="ECO:0007669"/>
    <property type="project" value="InterPro"/>
</dbReference>
<dbReference type="InterPro" id="IPR034590">
    <property type="entry name" value="POLYCHOME/GIG1"/>
</dbReference>
<dbReference type="PANTHER" id="PTHR35119">
    <property type="entry name" value="PROTEIN POLYCHOME"/>
    <property type="match status" value="1"/>
</dbReference>
<feature type="region of interest" description="Disordered" evidence="1">
    <location>
        <begin position="362"/>
        <end position="383"/>
    </location>
</feature>
<protein>
    <recommendedName>
        <fullName evidence="4">Protein POLYCHOME</fullName>
    </recommendedName>
</protein>
<keyword evidence="3" id="KW-1185">Reference proteome</keyword>
<proteinExistence type="predicted"/>
<sequence length="383" mass="41831">MAQSGAHVAVSGTRTPTAIVAVWFLETETERERDEGFASASHCIAGHPISGRIAATSDGRRIPANAARPHQAIAATRAVKALNVNILKILAKSNCASELSARCRSNFRFEKLSSFPLRLLPHCRGSSMPESRDRLVRPVDVAAAFSLRRSSILGVLSDEGDGNPFLFDPPIQRRSSGVAFGREGGRARAGLTRGVPGVASARVRNIYRSPLAGGENTPITGSAGRGRGRGRHMHSLLPAWYPRTPLRDITSVVRAIERRRSRLGEIEGRETDSPLSSRSRTLNSLQLPGAHLEHGMLLLTPSSSTRKKDICSPVGKVPKILLSITNKLTANESSEFLTPQKKLLNQIDAVEKEVMDELRKLKRTPTAKKAEREKRVRTLQSMR</sequence>
<gene>
    <name evidence="2" type="ORF">SAY87_008419</name>
</gene>